<name>A0A4R7I1X2_9ACTN</name>
<dbReference type="InterPro" id="IPR000086">
    <property type="entry name" value="NUDIX_hydrolase_dom"/>
</dbReference>
<keyword evidence="5" id="KW-1185">Reference proteome</keyword>
<dbReference type="CDD" id="cd04685">
    <property type="entry name" value="NUDIX_Hydrolase"/>
    <property type="match status" value="1"/>
</dbReference>
<comment type="caution">
    <text evidence="4">The sequence shown here is derived from an EMBL/GenBank/DDBJ whole genome shotgun (WGS) entry which is preliminary data.</text>
</comment>
<protein>
    <submittedName>
        <fullName evidence="4">8-oxo-dGTP pyrophosphatase MutT (NUDIX family)</fullName>
    </submittedName>
</protein>
<dbReference type="SUPFAM" id="SSF55811">
    <property type="entry name" value="Nudix"/>
    <property type="match status" value="1"/>
</dbReference>
<evidence type="ECO:0000313" key="5">
    <source>
        <dbReference type="Proteomes" id="UP000294558"/>
    </source>
</evidence>
<dbReference type="PROSITE" id="PS51462">
    <property type="entry name" value="NUDIX"/>
    <property type="match status" value="1"/>
</dbReference>
<organism evidence="4 5">
    <name type="scientific">Ilumatobacter fluminis</name>
    <dbReference type="NCBI Taxonomy" id="467091"/>
    <lineage>
        <taxon>Bacteria</taxon>
        <taxon>Bacillati</taxon>
        <taxon>Actinomycetota</taxon>
        <taxon>Acidimicrobiia</taxon>
        <taxon>Acidimicrobiales</taxon>
        <taxon>Ilumatobacteraceae</taxon>
        <taxon>Ilumatobacter</taxon>
    </lineage>
</organism>
<gene>
    <name evidence="4" type="ORF">BDK89_3193</name>
</gene>
<dbReference type="EMBL" id="SOAU01000001">
    <property type="protein sequence ID" value="TDT17582.1"/>
    <property type="molecule type" value="Genomic_DNA"/>
</dbReference>
<dbReference type="PANTHER" id="PTHR43046:SF14">
    <property type="entry name" value="MUTT_NUDIX FAMILY PROTEIN"/>
    <property type="match status" value="1"/>
</dbReference>
<feature type="domain" description="Nudix hydrolase" evidence="3">
    <location>
        <begin position="5"/>
        <end position="146"/>
    </location>
</feature>
<reference evidence="4 5" key="1">
    <citation type="submission" date="2019-03" db="EMBL/GenBank/DDBJ databases">
        <title>Sequencing the genomes of 1000 actinobacteria strains.</title>
        <authorList>
            <person name="Klenk H.-P."/>
        </authorList>
    </citation>
    <scope>NUCLEOTIDE SEQUENCE [LARGE SCALE GENOMIC DNA]</scope>
    <source>
        <strain evidence="4 5">DSM 18936</strain>
    </source>
</reference>
<comment type="cofactor">
    <cofactor evidence="1">
        <name>Mg(2+)</name>
        <dbReference type="ChEBI" id="CHEBI:18420"/>
    </cofactor>
</comment>
<evidence type="ECO:0000259" key="3">
    <source>
        <dbReference type="PROSITE" id="PS51462"/>
    </source>
</evidence>
<proteinExistence type="predicted"/>
<accession>A0A4R7I1X2</accession>
<evidence type="ECO:0000313" key="4">
    <source>
        <dbReference type="EMBL" id="TDT17582.1"/>
    </source>
</evidence>
<dbReference type="RefSeq" id="WP_133869866.1">
    <property type="nucleotide sequence ID" value="NZ_SOAU01000001.1"/>
</dbReference>
<dbReference type="Proteomes" id="UP000294558">
    <property type="component" value="Unassembled WGS sequence"/>
</dbReference>
<evidence type="ECO:0000256" key="2">
    <source>
        <dbReference type="ARBA" id="ARBA00022801"/>
    </source>
</evidence>
<evidence type="ECO:0000256" key="1">
    <source>
        <dbReference type="ARBA" id="ARBA00001946"/>
    </source>
</evidence>
<dbReference type="OrthoDB" id="4247482at2"/>
<dbReference type="Gene3D" id="3.90.79.10">
    <property type="entry name" value="Nucleoside Triphosphate Pyrophosphohydrolase"/>
    <property type="match status" value="1"/>
</dbReference>
<dbReference type="InterPro" id="IPR015797">
    <property type="entry name" value="NUDIX_hydrolase-like_dom_sf"/>
</dbReference>
<sequence length="159" mass="18116">MTEPNWREATRGLVIDEDDRLLMVKYVFPSGDVRWGTPGGGLDPGEDHIVGLHRELHEELGLTGATIGPHVWDRRHLFPMLTGHDGQRERYFLVRVGHFDPVPAIGWEQMRAEFLHDVRWWTVDELDASPESCIPNRLTTHLRTLLTDGPPPSPIDISD</sequence>
<dbReference type="Pfam" id="PF00293">
    <property type="entry name" value="NUDIX"/>
    <property type="match status" value="1"/>
</dbReference>
<dbReference type="InterPro" id="IPR020084">
    <property type="entry name" value="NUDIX_hydrolase_CS"/>
</dbReference>
<dbReference type="AlphaFoldDB" id="A0A4R7I1X2"/>
<dbReference type="PANTHER" id="PTHR43046">
    <property type="entry name" value="GDP-MANNOSE MANNOSYL HYDROLASE"/>
    <property type="match status" value="1"/>
</dbReference>
<dbReference type="PROSITE" id="PS00893">
    <property type="entry name" value="NUDIX_BOX"/>
    <property type="match status" value="1"/>
</dbReference>
<dbReference type="GO" id="GO:0016787">
    <property type="term" value="F:hydrolase activity"/>
    <property type="evidence" value="ECO:0007669"/>
    <property type="project" value="UniProtKB-KW"/>
</dbReference>
<keyword evidence="2" id="KW-0378">Hydrolase</keyword>